<keyword evidence="2" id="KW-1185">Reference proteome</keyword>
<gene>
    <name evidence="1" type="ORF">E2C01_044117</name>
</gene>
<dbReference type="AlphaFoldDB" id="A0A5B7FZ32"/>
<evidence type="ECO:0000313" key="2">
    <source>
        <dbReference type="Proteomes" id="UP000324222"/>
    </source>
</evidence>
<accession>A0A5B7FZ32</accession>
<name>A0A5B7FZ32_PORTR</name>
<dbReference type="Proteomes" id="UP000324222">
    <property type="component" value="Unassembled WGS sequence"/>
</dbReference>
<dbReference type="EMBL" id="VSRR010009409">
    <property type="protein sequence ID" value="MPC50293.1"/>
    <property type="molecule type" value="Genomic_DNA"/>
</dbReference>
<protein>
    <submittedName>
        <fullName evidence="1">Uncharacterized protein</fullName>
    </submittedName>
</protein>
<reference evidence="1 2" key="1">
    <citation type="submission" date="2019-05" db="EMBL/GenBank/DDBJ databases">
        <title>Another draft genome of Portunus trituberculatus and its Hox gene families provides insights of decapod evolution.</title>
        <authorList>
            <person name="Jeong J.-H."/>
            <person name="Song I."/>
            <person name="Kim S."/>
            <person name="Choi T."/>
            <person name="Kim D."/>
            <person name="Ryu S."/>
            <person name="Kim W."/>
        </authorList>
    </citation>
    <scope>NUCLEOTIDE SEQUENCE [LARGE SCALE GENOMIC DNA]</scope>
    <source>
        <tissue evidence="1">Muscle</tissue>
    </source>
</reference>
<evidence type="ECO:0000313" key="1">
    <source>
        <dbReference type="EMBL" id="MPC50293.1"/>
    </source>
</evidence>
<sequence>MMCTEKDIFNYSLTFLHFSLTRSFHLSYTLNGPAAPYLLSSTLTLVMGKARDSLLMLILTVLLV</sequence>
<organism evidence="1 2">
    <name type="scientific">Portunus trituberculatus</name>
    <name type="common">Swimming crab</name>
    <name type="synonym">Neptunus trituberculatus</name>
    <dbReference type="NCBI Taxonomy" id="210409"/>
    <lineage>
        <taxon>Eukaryota</taxon>
        <taxon>Metazoa</taxon>
        <taxon>Ecdysozoa</taxon>
        <taxon>Arthropoda</taxon>
        <taxon>Crustacea</taxon>
        <taxon>Multicrustacea</taxon>
        <taxon>Malacostraca</taxon>
        <taxon>Eumalacostraca</taxon>
        <taxon>Eucarida</taxon>
        <taxon>Decapoda</taxon>
        <taxon>Pleocyemata</taxon>
        <taxon>Brachyura</taxon>
        <taxon>Eubrachyura</taxon>
        <taxon>Portunoidea</taxon>
        <taxon>Portunidae</taxon>
        <taxon>Portuninae</taxon>
        <taxon>Portunus</taxon>
    </lineage>
</organism>
<proteinExistence type="predicted"/>
<comment type="caution">
    <text evidence="1">The sequence shown here is derived from an EMBL/GenBank/DDBJ whole genome shotgun (WGS) entry which is preliminary data.</text>
</comment>